<dbReference type="EMBL" id="JWZT01000324">
    <property type="protein sequence ID" value="KII74686.1"/>
    <property type="molecule type" value="Genomic_DNA"/>
</dbReference>
<comment type="caution">
    <text evidence="3">The sequence shown here is derived from an EMBL/GenBank/DDBJ whole genome shotgun (WGS) entry which is preliminary data.</text>
</comment>
<evidence type="ECO:0000313" key="4">
    <source>
        <dbReference type="Proteomes" id="UP000031668"/>
    </source>
</evidence>
<keyword evidence="2" id="KW-1133">Transmembrane helix</keyword>
<name>A0A0C2N4Y4_THEKT</name>
<evidence type="ECO:0000256" key="2">
    <source>
        <dbReference type="SAM" id="Phobius"/>
    </source>
</evidence>
<proteinExistence type="predicted"/>
<dbReference type="Proteomes" id="UP000031668">
    <property type="component" value="Unassembled WGS sequence"/>
</dbReference>
<feature type="transmembrane region" description="Helical" evidence="2">
    <location>
        <begin position="100"/>
        <end position="126"/>
    </location>
</feature>
<evidence type="ECO:0000313" key="3">
    <source>
        <dbReference type="EMBL" id="KII74686.1"/>
    </source>
</evidence>
<feature type="compositionally biased region" description="Polar residues" evidence="1">
    <location>
        <begin position="1"/>
        <end position="24"/>
    </location>
</feature>
<reference evidence="3 4" key="1">
    <citation type="journal article" date="2014" name="Genome Biol. Evol.">
        <title>The genome of the myxosporean Thelohanellus kitauei shows adaptations to nutrient acquisition within its fish host.</title>
        <authorList>
            <person name="Yang Y."/>
            <person name="Xiong J."/>
            <person name="Zhou Z."/>
            <person name="Huo F."/>
            <person name="Miao W."/>
            <person name="Ran C."/>
            <person name="Liu Y."/>
            <person name="Zhang J."/>
            <person name="Feng J."/>
            <person name="Wang M."/>
            <person name="Wang M."/>
            <person name="Wang L."/>
            <person name="Yao B."/>
        </authorList>
    </citation>
    <scope>NUCLEOTIDE SEQUENCE [LARGE SCALE GENOMIC DNA]</scope>
    <source>
        <strain evidence="3">Wuqing</strain>
    </source>
</reference>
<gene>
    <name evidence="3" type="ORF">RF11_11382</name>
</gene>
<keyword evidence="2" id="KW-0812">Transmembrane</keyword>
<protein>
    <submittedName>
        <fullName evidence="3">Uncharacterized protein</fullName>
    </submittedName>
</protein>
<feature type="region of interest" description="Disordered" evidence="1">
    <location>
        <begin position="1"/>
        <end position="41"/>
    </location>
</feature>
<sequence length="166" mass="19150">MSMNTTPLPQIDNPNVDESLNTGDPTVPRGRSSYQKISDERRQPTLVTTTAATFRLFFPFAFCENWEKLPLSYLMIADGATVWIMIIIGYIMIARKYKPLCYIYVTFYVIALLGSIVAIVFCVLTYHDVSVIYIQIDKTIEKCFKDQSKSIERINDPFVQWIQRTV</sequence>
<dbReference type="AlphaFoldDB" id="A0A0C2N4Y4"/>
<feature type="transmembrane region" description="Helical" evidence="2">
    <location>
        <begin position="74"/>
        <end position="93"/>
    </location>
</feature>
<keyword evidence="2" id="KW-0472">Membrane</keyword>
<organism evidence="3 4">
    <name type="scientific">Thelohanellus kitauei</name>
    <name type="common">Myxosporean</name>
    <dbReference type="NCBI Taxonomy" id="669202"/>
    <lineage>
        <taxon>Eukaryota</taxon>
        <taxon>Metazoa</taxon>
        <taxon>Cnidaria</taxon>
        <taxon>Myxozoa</taxon>
        <taxon>Myxosporea</taxon>
        <taxon>Bivalvulida</taxon>
        <taxon>Platysporina</taxon>
        <taxon>Myxobolidae</taxon>
        <taxon>Thelohanellus</taxon>
    </lineage>
</organism>
<keyword evidence="4" id="KW-1185">Reference proteome</keyword>
<accession>A0A0C2N4Y4</accession>
<evidence type="ECO:0000256" key="1">
    <source>
        <dbReference type="SAM" id="MobiDB-lite"/>
    </source>
</evidence>